<accession>A0A1H8DKA1</accession>
<dbReference type="AlphaFoldDB" id="A0A1H8DKA1"/>
<name>A0A1H8DKA1_9BACL</name>
<proteinExistence type="predicted"/>
<keyword evidence="2" id="KW-1185">Reference proteome</keyword>
<dbReference type="Gene3D" id="3.30.930.20">
    <property type="entry name" value="Protein of unknown function DUF1054"/>
    <property type="match status" value="1"/>
</dbReference>
<dbReference type="Proteomes" id="UP000199695">
    <property type="component" value="Unassembled WGS sequence"/>
</dbReference>
<dbReference type="Pfam" id="PF06335">
    <property type="entry name" value="DUF1054"/>
    <property type="match status" value="1"/>
</dbReference>
<organism evidence="1 2">
    <name type="scientific">Lihuaxuella thermophila</name>
    <dbReference type="NCBI Taxonomy" id="1173111"/>
    <lineage>
        <taxon>Bacteria</taxon>
        <taxon>Bacillati</taxon>
        <taxon>Bacillota</taxon>
        <taxon>Bacilli</taxon>
        <taxon>Bacillales</taxon>
        <taxon>Thermoactinomycetaceae</taxon>
        <taxon>Lihuaxuella</taxon>
    </lineage>
</organism>
<evidence type="ECO:0000313" key="1">
    <source>
        <dbReference type="EMBL" id="SEN07663.1"/>
    </source>
</evidence>
<dbReference type="InterPro" id="IPR009403">
    <property type="entry name" value="UPF0637"/>
</dbReference>
<gene>
    <name evidence="1" type="ORF">SAMN05444955_105226</name>
</gene>
<dbReference type="InterPro" id="IPR053707">
    <property type="entry name" value="UPF0637_domain_sf"/>
</dbReference>
<evidence type="ECO:0000313" key="2">
    <source>
        <dbReference type="Proteomes" id="UP000199695"/>
    </source>
</evidence>
<reference evidence="1 2" key="1">
    <citation type="submission" date="2016-10" db="EMBL/GenBank/DDBJ databases">
        <authorList>
            <person name="de Groot N.N."/>
        </authorList>
    </citation>
    <scope>NUCLEOTIDE SEQUENCE [LARGE SCALE GENOMIC DNA]</scope>
    <source>
        <strain evidence="1 2">DSM 46701</strain>
    </source>
</reference>
<protein>
    <submittedName>
        <fullName evidence="1">Uncharacterized protein</fullName>
    </submittedName>
</protein>
<sequence length="64" mass="7520">MKKEMEPEHVLKMLNRLEKVKQAEFLCGMLIPRQSATQMNGEELVKQIETTFERLQPLYKLALS</sequence>
<dbReference type="STRING" id="1173111.SAMN05444955_105226"/>
<dbReference type="EMBL" id="FOCQ01000005">
    <property type="protein sequence ID" value="SEN07663.1"/>
    <property type="molecule type" value="Genomic_DNA"/>
</dbReference>
<dbReference type="SUPFAM" id="SSF142913">
    <property type="entry name" value="YktB/PF0168-like"/>
    <property type="match status" value="1"/>
</dbReference>